<evidence type="ECO:0000256" key="1">
    <source>
        <dbReference type="ARBA" id="ARBA00022441"/>
    </source>
</evidence>
<protein>
    <submittedName>
        <fullName evidence="4">Kelch-like family member 23</fullName>
    </submittedName>
</protein>
<dbReference type="InterPro" id="IPR015915">
    <property type="entry name" value="Kelch-typ_b-propeller"/>
</dbReference>
<reference evidence="4 5" key="1">
    <citation type="submission" date="2020-06" db="EMBL/GenBank/DDBJ databases">
        <authorList>
            <consortium name="Wellcome Sanger Institute Data Sharing"/>
        </authorList>
    </citation>
    <scope>NUCLEOTIDE SEQUENCE [LARGE SCALE GENOMIC DNA]</scope>
</reference>
<reference evidence="4" key="3">
    <citation type="submission" date="2025-09" db="UniProtKB">
        <authorList>
            <consortium name="Ensembl"/>
        </authorList>
    </citation>
    <scope>IDENTIFICATION</scope>
</reference>
<sequence length="506" mass="57224">MVFFSRISAPFAVARMSSKGHELYTYDFCDAAHPVELLNMLRAFYLGDLFTDVSLKCSSGQVFHCHKVVLSGRSAYFKVMFTLDMRERSTQLISLPGVDADILEALVNYAYTSSVSITQTNVQSLLEAADLLQFSTVKRACEEFLVRLLDVDNCLGMHAFAEHHVCPALEREARRLMFSRFEELIQQEEFLELNVKELISILSAENLNVWKEEVLIEAIVKWIAHDPPSRVHDVQDLLQSVKLEMDEGFFRAAVDIQKDEKSLSSLILHSLKSSSEEFTLSCRKLGSSMYVIGGYYWHPLSEVHMWNPASNTWLQGKSMPDHARESYSVSLLGPNIYVTGGYRSETIEALGDVWIYHADADEWTEGRPMLTARYYHCSVALRGCVYAIGGYRAGAPARQTEFYDPLKKEWFPAADMIQGRNPRVLFLCVFLLKGGSCTYEKIQAYQANSNEWSVVTTSPHPGASETQQGCGEEEVHCYTCNQTNHTNSAFIYSVLTGSIRQRTQDS</sequence>
<dbReference type="PIRSF" id="PIRSF037037">
    <property type="entry name" value="Kelch-like_protein_gigaxonin"/>
    <property type="match status" value="1"/>
</dbReference>
<evidence type="ECO:0000259" key="3">
    <source>
        <dbReference type="PROSITE" id="PS50097"/>
    </source>
</evidence>
<dbReference type="InterPro" id="IPR006652">
    <property type="entry name" value="Kelch_1"/>
</dbReference>
<dbReference type="InterPro" id="IPR017096">
    <property type="entry name" value="BTB-kelch_protein"/>
</dbReference>
<dbReference type="Gene3D" id="3.30.710.10">
    <property type="entry name" value="Potassium Channel Kv1.1, Chain A"/>
    <property type="match status" value="1"/>
</dbReference>
<dbReference type="Gene3D" id="2.120.10.80">
    <property type="entry name" value="Kelch-type beta propeller"/>
    <property type="match status" value="1"/>
</dbReference>
<keyword evidence="5" id="KW-1185">Reference proteome</keyword>
<dbReference type="SMART" id="SM00875">
    <property type="entry name" value="BACK"/>
    <property type="match status" value="1"/>
</dbReference>
<dbReference type="AlphaFoldDB" id="A0AAY4AXA1"/>
<dbReference type="PANTHER" id="PTHR24412:SF304">
    <property type="entry name" value="KELCH-LIKE PROTEIN 23"/>
    <property type="match status" value="1"/>
</dbReference>
<reference evidence="4" key="2">
    <citation type="submission" date="2025-08" db="UniProtKB">
        <authorList>
            <consortium name="Ensembl"/>
        </authorList>
    </citation>
    <scope>IDENTIFICATION</scope>
</reference>
<keyword evidence="1" id="KW-0880">Kelch repeat</keyword>
<dbReference type="SUPFAM" id="SSF54695">
    <property type="entry name" value="POZ domain"/>
    <property type="match status" value="1"/>
</dbReference>
<dbReference type="Pfam" id="PF00651">
    <property type="entry name" value="BTB"/>
    <property type="match status" value="1"/>
</dbReference>
<dbReference type="Pfam" id="PF07707">
    <property type="entry name" value="BACK"/>
    <property type="match status" value="1"/>
</dbReference>
<keyword evidence="2" id="KW-0677">Repeat</keyword>
<dbReference type="Ensembl" id="ENSDCDT00010014128.1">
    <property type="protein sequence ID" value="ENSDCDP00010013408.1"/>
    <property type="gene ID" value="ENSDCDG00010006127.1"/>
</dbReference>
<feature type="domain" description="BTB" evidence="3">
    <location>
        <begin position="51"/>
        <end position="119"/>
    </location>
</feature>
<dbReference type="Proteomes" id="UP000694580">
    <property type="component" value="Chromosome 9"/>
</dbReference>
<dbReference type="PROSITE" id="PS50097">
    <property type="entry name" value="BTB"/>
    <property type="match status" value="1"/>
</dbReference>
<dbReference type="InterPro" id="IPR011333">
    <property type="entry name" value="SKP1/BTB/POZ_sf"/>
</dbReference>
<organism evidence="4 5">
    <name type="scientific">Denticeps clupeoides</name>
    <name type="common">denticle herring</name>
    <dbReference type="NCBI Taxonomy" id="299321"/>
    <lineage>
        <taxon>Eukaryota</taxon>
        <taxon>Metazoa</taxon>
        <taxon>Chordata</taxon>
        <taxon>Craniata</taxon>
        <taxon>Vertebrata</taxon>
        <taxon>Euteleostomi</taxon>
        <taxon>Actinopterygii</taxon>
        <taxon>Neopterygii</taxon>
        <taxon>Teleostei</taxon>
        <taxon>Clupei</taxon>
        <taxon>Clupeiformes</taxon>
        <taxon>Denticipitoidei</taxon>
        <taxon>Denticipitidae</taxon>
        <taxon>Denticeps</taxon>
    </lineage>
</organism>
<dbReference type="Gene3D" id="1.25.40.420">
    <property type="match status" value="1"/>
</dbReference>
<dbReference type="SMART" id="SM00612">
    <property type="entry name" value="Kelch"/>
    <property type="match status" value="3"/>
</dbReference>
<dbReference type="FunFam" id="1.25.40.420:FF:000001">
    <property type="entry name" value="Kelch-like family member 12"/>
    <property type="match status" value="1"/>
</dbReference>
<proteinExistence type="predicted"/>
<evidence type="ECO:0000313" key="4">
    <source>
        <dbReference type="Ensembl" id="ENSDCDP00010013408.1"/>
    </source>
</evidence>
<accession>A0AAY4AXA1</accession>
<dbReference type="InterPro" id="IPR011705">
    <property type="entry name" value="BACK"/>
</dbReference>
<dbReference type="PANTHER" id="PTHR24412">
    <property type="entry name" value="KELCH PROTEIN"/>
    <property type="match status" value="1"/>
</dbReference>
<evidence type="ECO:0000256" key="2">
    <source>
        <dbReference type="ARBA" id="ARBA00022737"/>
    </source>
</evidence>
<dbReference type="SMART" id="SM00225">
    <property type="entry name" value="BTB"/>
    <property type="match status" value="1"/>
</dbReference>
<dbReference type="Pfam" id="PF01344">
    <property type="entry name" value="Kelch_1"/>
    <property type="match status" value="3"/>
</dbReference>
<dbReference type="SUPFAM" id="SSF117281">
    <property type="entry name" value="Kelch motif"/>
    <property type="match status" value="1"/>
</dbReference>
<evidence type="ECO:0000313" key="5">
    <source>
        <dbReference type="Proteomes" id="UP000694580"/>
    </source>
</evidence>
<dbReference type="GeneTree" id="ENSGT00940000159106"/>
<dbReference type="InterPro" id="IPR000210">
    <property type="entry name" value="BTB/POZ_dom"/>
</dbReference>
<name>A0AAY4AXA1_9TELE</name>